<dbReference type="InterPro" id="IPR020846">
    <property type="entry name" value="MFS_dom"/>
</dbReference>
<feature type="transmembrane region" description="Helical" evidence="6">
    <location>
        <begin position="362"/>
        <end position="382"/>
    </location>
</feature>
<feature type="transmembrane region" description="Helical" evidence="6">
    <location>
        <begin position="266"/>
        <end position="291"/>
    </location>
</feature>
<feature type="transmembrane region" description="Helical" evidence="6">
    <location>
        <begin position="234"/>
        <end position="254"/>
    </location>
</feature>
<dbReference type="InterPro" id="IPR036259">
    <property type="entry name" value="MFS_trans_sf"/>
</dbReference>
<evidence type="ECO:0000256" key="5">
    <source>
        <dbReference type="SAM" id="MobiDB-lite"/>
    </source>
</evidence>
<dbReference type="Pfam" id="PF07690">
    <property type="entry name" value="MFS_1"/>
    <property type="match status" value="1"/>
</dbReference>
<dbReference type="CDD" id="cd17321">
    <property type="entry name" value="MFS_MMR_MDR_like"/>
    <property type="match status" value="1"/>
</dbReference>
<feature type="transmembrane region" description="Helical" evidence="6">
    <location>
        <begin position="155"/>
        <end position="176"/>
    </location>
</feature>
<dbReference type="Proteomes" id="UP001500449">
    <property type="component" value="Unassembled WGS sequence"/>
</dbReference>
<evidence type="ECO:0000256" key="4">
    <source>
        <dbReference type="ARBA" id="ARBA00023136"/>
    </source>
</evidence>
<accession>A0ABN2MVV4</accession>
<comment type="caution">
    <text evidence="8">The sequence shown here is derived from an EMBL/GenBank/DDBJ whole genome shotgun (WGS) entry which is preliminary data.</text>
</comment>
<feature type="transmembrane region" description="Helical" evidence="6">
    <location>
        <begin position="70"/>
        <end position="89"/>
    </location>
</feature>
<evidence type="ECO:0000256" key="6">
    <source>
        <dbReference type="SAM" id="Phobius"/>
    </source>
</evidence>
<feature type="transmembrane region" description="Helical" evidence="6">
    <location>
        <begin position="95"/>
        <end position="117"/>
    </location>
</feature>
<keyword evidence="4 6" id="KW-0472">Membrane</keyword>
<dbReference type="PANTHER" id="PTHR42718">
    <property type="entry name" value="MAJOR FACILITATOR SUPERFAMILY MULTIDRUG TRANSPORTER MFSC"/>
    <property type="match status" value="1"/>
</dbReference>
<evidence type="ECO:0000256" key="3">
    <source>
        <dbReference type="ARBA" id="ARBA00022989"/>
    </source>
</evidence>
<evidence type="ECO:0000256" key="1">
    <source>
        <dbReference type="ARBA" id="ARBA00004651"/>
    </source>
</evidence>
<dbReference type="RefSeq" id="WP_344414685.1">
    <property type="nucleotide sequence ID" value="NZ_BAAAQK010000005.1"/>
</dbReference>
<dbReference type="InterPro" id="IPR011701">
    <property type="entry name" value="MFS"/>
</dbReference>
<dbReference type="PROSITE" id="PS50850">
    <property type="entry name" value="MFS"/>
    <property type="match status" value="1"/>
</dbReference>
<dbReference type="PANTHER" id="PTHR42718:SF42">
    <property type="entry name" value="EXPORT PROTEIN"/>
    <property type="match status" value="1"/>
</dbReference>
<feature type="transmembrane region" description="Helical" evidence="6">
    <location>
        <begin position="39"/>
        <end position="58"/>
    </location>
</feature>
<feature type="region of interest" description="Disordered" evidence="5">
    <location>
        <begin position="384"/>
        <end position="403"/>
    </location>
</feature>
<evidence type="ECO:0000313" key="9">
    <source>
        <dbReference type="Proteomes" id="UP001500449"/>
    </source>
</evidence>
<organism evidence="8 9">
    <name type="scientific">Pseudonocardia ailaonensis</name>
    <dbReference type="NCBI Taxonomy" id="367279"/>
    <lineage>
        <taxon>Bacteria</taxon>
        <taxon>Bacillati</taxon>
        <taxon>Actinomycetota</taxon>
        <taxon>Actinomycetes</taxon>
        <taxon>Pseudonocardiales</taxon>
        <taxon>Pseudonocardiaceae</taxon>
        <taxon>Pseudonocardia</taxon>
    </lineage>
</organism>
<dbReference type="Gene3D" id="1.20.1250.20">
    <property type="entry name" value="MFS general substrate transporter like domains"/>
    <property type="match status" value="1"/>
</dbReference>
<evidence type="ECO:0000313" key="8">
    <source>
        <dbReference type="EMBL" id="GAA1840168.1"/>
    </source>
</evidence>
<reference evidence="8 9" key="1">
    <citation type="journal article" date="2019" name="Int. J. Syst. Evol. Microbiol.">
        <title>The Global Catalogue of Microorganisms (GCM) 10K type strain sequencing project: providing services to taxonomists for standard genome sequencing and annotation.</title>
        <authorList>
            <consortium name="The Broad Institute Genomics Platform"/>
            <consortium name="The Broad Institute Genome Sequencing Center for Infectious Disease"/>
            <person name="Wu L."/>
            <person name="Ma J."/>
        </authorList>
    </citation>
    <scope>NUCLEOTIDE SEQUENCE [LARGE SCALE GENOMIC DNA]</scope>
    <source>
        <strain evidence="8 9">JCM 16009</strain>
    </source>
</reference>
<dbReference type="EMBL" id="BAAAQK010000005">
    <property type="protein sequence ID" value="GAA1840168.1"/>
    <property type="molecule type" value="Genomic_DNA"/>
</dbReference>
<dbReference type="SUPFAM" id="SSF103473">
    <property type="entry name" value="MFS general substrate transporter"/>
    <property type="match status" value="1"/>
</dbReference>
<sequence>MRSTLIATTSAMVLLVLDSTITGVLLPSMRTELGLSAAAQAWVVAIYLVTLAVLMPLGGRLCDALGAGRTFLIGMAGFTVASAGVGLSTGAVEIIAWRGVAGCAAALLVPAGLAVLAEVYPEDRRAGALAVYTGVGQGFATVGPLVGGLCAEFLSWRWGFLVNVPVGIVGLGLMLRARPVTPRRPGRTLLDLSLFRIAAFSGAAFLLFALGFGMTAATIYGAASLQETLGLPPALAGLALLPLVVPLLVATRWAGRSTARVGYRRLGVLGGLSLAIGLLVAGGGILGHAIVVVCLGSVPAGVGIGLLMGPMTNAALSAAPAERRGQASGLVSTVRQLGGVAGIGAVGALTAAMPSGTGGPGALGFAAAAVLVLAAATVARVLPTARDRRDGEPRRPGAPADAP</sequence>
<feature type="transmembrane region" description="Helical" evidence="6">
    <location>
        <begin position="297"/>
        <end position="316"/>
    </location>
</feature>
<keyword evidence="2 6" id="KW-0812">Transmembrane</keyword>
<keyword evidence="9" id="KW-1185">Reference proteome</keyword>
<feature type="transmembrane region" description="Helical" evidence="6">
    <location>
        <begin position="337"/>
        <end position="356"/>
    </location>
</feature>
<protein>
    <recommendedName>
        <fullName evidence="7">Major facilitator superfamily (MFS) profile domain-containing protein</fullName>
    </recommendedName>
</protein>
<evidence type="ECO:0000259" key="7">
    <source>
        <dbReference type="PROSITE" id="PS50850"/>
    </source>
</evidence>
<feature type="domain" description="Major facilitator superfamily (MFS) profile" evidence="7">
    <location>
        <begin position="4"/>
        <end position="386"/>
    </location>
</feature>
<comment type="subcellular location">
    <subcellularLocation>
        <location evidence="1">Cell membrane</location>
        <topology evidence="1">Multi-pass membrane protein</topology>
    </subcellularLocation>
</comment>
<feature type="transmembrane region" description="Helical" evidence="6">
    <location>
        <begin position="197"/>
        <end position="222"/>
    </location>
</feature>
<keyword evidence="3 6" id="KW-1133">Transmembrane helix</keyword>
<gene>
    <name evidence="8" type="ORF">GCM10009836_19330</name>
</gene>
<feature type="compositionally biased region" description="Basic and acidic residues" evidence="5">
    <location>
        <begin position="385"/>
        <end position="395"/>
    </location>
</feature>
<name>A0ABN2MVV4_9PSEU</name>
<proteinExistence type="predicted"/>
<evidence type="ECO:0000256" key="2">
    <source>
        <dbReference type="ARBA" id="ARBA00022692"/>
    </source>
</evidence>